<dbReference type="FunFam" id="1.10.1090.10:FF:000001">
    <property type="entry name" value="Cytochrome b-c1 complex subunit 7"/>
    <property type="match status" value="1"/>
</dbReference>
<keyword evidence="7 12" id="KW-0249">Electron transport</keyword>
<evidence type="ECO:0000256" key="12">
    <source>
        <dbReference type="PIRNR" id="PIRNR000022"/>
    </source>
</evidence>
<evidence type="ECO:0000256" key="3">
    <source>
        <dbReference type="ARBA" id="ARBA00016323"/>
    </source>
</evidence>
<dbReference type="OrthoDB" id="425749at2759"/>
<protein>
    <recommendedName>
        <fullName evidence="3 12">Cytochrome b-c1 complex subunit 7</fullName>
    </recommendedName>
</protein>
<evidence type="ECO:0000256" key="7">
    <source>
        <dbReference type="ARBA" id="ARBA00022982"/>
    </source>
</evidence>
<evidence type="ECO:0000256" key="6">
    <source>
        <dbReference type="ARBA" id="ARBA00022792"/>
    </source>
</evidence>
<dbReference type="InParanoid" id="A0A6P9A5L3"/>
<keyword evidence="5 12" id="KW-0679">Respiratory chain</keyword>
<dbReference type="Pfam" id="PF02271">
    <property type="entry name" value="UCR_14kD"/>
    <property type="match status" value="1"/>
</dbReference>
<dbReference type="GO" id="GO:0045275">
    <property type="term" value="C:respiratory chain complex III"/>
    <property type="evidence" value="ECO:0007669"/>
    <property type="project" value="InterPro"/>
</dbReference>
<evidence type="ECO:0000256" key="5">
    <source>
        <dbReference type="ARBA" id="ARBA00022660"/>
    </source>
</evidence>
<evidence type="ECO:0000256" key="11">
    <source>
        <dbReference type="ARBA" id="ARBA00046393"/>
    </source>
</evidence>
<evidence type="ECO:0000313" key="14">
    <source>
        <dbReference type="RefSeq" id="XP_034252795.1"/>
    </source>
</evidence>
<comment type="similarity">
    <text evidence="2 12">Belongs to the UQCRB/QCR7 family.</text>
</comment>
<comment type="subcellular location">
    <subcellularLocation>
        <location evidence="1">Mitochondrion inner membrane</location>
        <topology evidence="1">Peripheral membrane protein</topology>
        <orientation evidence="1">Matrix side</orientation>
    </subcellularLocation>
</comment>
<organism evidence="14">
    <name type="scientific">Thrips palmi</name>
    <name type="common">Melon thrips</name>
    <dbReference type="NCBI Taxonomy" id="161013"/>
    <lineage>
        <taxon>Eukaryota</taxon>
        <taxon>Metazoa</taxon>
        <taxon>Ecdysozoa</taxon>
        <taxon>Arthropoda</taxon>
        <taxon>Hexapoda</taxon>
        <taxon>Insecta</taxon>
        <taxon>Pterygota</taxon>
        <taxon>Neoptera</taxon>
        <taxon>Paraneoptera</taxon>
        <taxon>Thysanoptera</taxon>
        <taxon>Terebrantia</taxon>
        <taxon>Thripoidea</taxon>
        <taxon>Thripidae</taxon>
        <taxon>Thrips</taxon>
    </lineage>
</organism>
<keyword evidence="9 12" id="KW-0472">Membrane</keyword>
<dbReference type="GO" id="GO:0005743">
    <property type="term" value="C:mitochondrial inner membrane"/>
    <property type="evidence" value="ECO:0007669"/>
    <property type="project" value="UniProtKB-SubCell"/>
</dbReference>
<dbReference type="Gene3D" id="1.10.1090.10">
    <property type="entry name" value="Cytochrome b-c1 complex subunit 7"/>
    <property type="match status" value="1"/>
</dbReference>
<dbReference type="FunCoup" id="A0A6P9A5L3">
    <property type="interactions" value="490"/>
</dbReference>
<comment type="function">
    <text evidence="12">Component of the ubiquinol-cytochrome c oxidoreductase, a multisubunit transmembrane complex that is part of the mitochondrial electron transport chain which drives oxidative phosphorylation.</text>
</comment>
<dbReference type="PIRSF" id="PIRSF000022">
    <property type="entry name" value="Bc1_14K"/>
    <property type="match status" value="1"/>
</dbReference>
<reference evidence="14" key="1">
    <citation type="submission" date="2025-08" db="UniProtKB">
        <authorList>
            <consortium name="RefSeq"/>
        </authorList>
    </citation>
    <scope>IDENTIFICATION</scope>
    <source>
        <tissue evidence="14">Total insect</tissue>
    </source>
</reference>
<dbReference type="InterPro" id="IPR036544">
    <property type="entry name" value="QCR7_sf"/>
</dbReference>
<proteinExistence type="inferred from homology"/>
<keyword evidence="4 12" id="KW-0813">Transport</keyword>
<evidence type="ECO:0000256" key="9">
    <source>
        <dbReference type="ARBA" id="ARBA00023136"/>
    </source>
</evidence>
<evidence type="ECO:0000256" key="4">
    <source>
        <dbReference type="ARBA" id="ARBA00022448"/>
    </source>
</evidence>
<accession>A0A6P9A5L3</accession>
<comment type="subunit">
    <text evidence="10">Component of the ubiquinol-cytochrome c oxidoreductase (cytochrome b-c1 complex, complex III, CIII), a multisubunit enzyme composed of 3 respiratory subunits cytochrome b, cytochrome c1 and Rieske protein, 2 core protein subunits, and additional low-molecular weight protein subunits. The complex exists as an obligatory dimer and forms supercomplexes (SCs) in the inner mitochondrial membrane with cytochrome c oxidase (complex IV, CIV).</text>
</comment>
<dbReference type="AlphaFoldDB" id="A0A6P9A5L3"/>
<evidence type="ECO:0000256" key="2">
    <source>
        <dbReference type="ARBA" id="ARBA00008554"/>
    </source>
</evidence>
<dbReference type="GO" id="GO:0006122">
    <property type="term" value="P:mitochondrial electron transport, ubiquinol to cytochrome c"/>
    <property type="evidence" value="ECO:0007669"/>
    <property type="project" value="InterPro"/>
</dbReference>
<dbReference type="KEGG" id="tpal:117652185"/>
<evidence type="ECO:0000313" key="13">
    <source>
        <dbReference type="Proteomes" id="UP000515158"/>
    </source>
</evidence>
<evidence type="ECO:0000256" key="8">
    <source>
        <dbReference type="ARBA" id="ARBA00023128"/>
    </source>
</evidence>
<sequence>MRIFRALFSVAARAPKEYSSYERFMYKANGYCKYGLLKDDLLSEHSDEVVEALRRLPEETYLQRVFRTNRAANLSMTHQILPESQWTKIEEDLPYLSPILEEVEKEIAEKKNWEDNNPL</sequence>
<gene>
    <name evidence="14" type="primary">LOC117652185</name>
</gene>
<dbReference type="SUPFAM" id="SSF81524">
    <property type="entry name" value="14 kDa protein of cytochrome bc1 complex (Ubiquinol-cytochrome c reductase)"/>
    <property type="match status" value="1"/>
</dbReference>
<name>A0A6P9A5L3_THRPL</name>
<dbReference type="InterPro" id="IPR003197">
    <property type="entry name" value="QCR7"/>
</dbReference>
<dbReference type="PANTHER" id="PTHR12022">
    <property type="entry name" value="UBIQUINOL-CYTOCHROME C REDUCTASE COMPLEX 14 KD PROTEIN"/>
    <property type="match status" value="1"/>
</dbReference>
<keyword evidence="13" id="KW-1185">Reference proteome</keyword>
<evidence type="ECO:0000256" key="1">
    <source>
        <dbReference type="ARBA" id="ARBA00004443"/>
    </source>
</evidence>
<keyword evidence="8 12" id="KW-0496">Mitochondrion</keyword>
<evidence type="ECO:0000256" key="10">
    <source>
        <dbReference type="ARBA" id="ARBA00038521"/>
    </source>
</evidence>
<dbReference type="PANTHER" id="PTHR12022:SF0">
    <property type="entry name" value="CYTOCHROME B-C1 COMPLEX SUBUNIT 7"/>
    <property type="match status" value="1"/>
</dbReference>
<dbReference type="RefSeq" id="XP_034252795.1">
    <property type="nucleotide sequence ID" value="XM_034396904.1"/>
</dbReference>
<dbReference type="Proteomes" id="UP000515158">
    <property type="component" value="Unplaced"/>
</dbReference>
<dbReference type="GeneID" id="117652185"/>
<comment type="subunit">
    <text evidence="11">Component of the ubiquinol-cytochrome c oxidoreductase (cytochrome b-c1 complex, complex III, CIII), a multisubunit enzyme composed of 11 subunits. The complex is composed of 3 respiratory subunits cytochrome b, cytochrome c1 and Rieske protein UQCRFS1, 2 core protein subunits UQCRC1/QCR1 and UQCRC2/QCR2, and 6 low-molecular weight protein subunits UQCRH/QCR6, UQCRB/QCR7, UQCRQ/QCR8, UQCR10/QCR9, UQCR11/QCR10 and subunit 9, the cleavage product of Rieske protein UQCRFS1. The complex exists as an obligatory dimer and forms supercomplexes (SCs) in the inner mitochondrial membrane with NADH-ubiquinone oxidoreductase (complex I, CI) and cytochrome c oxidase (complex IV, CIV), resulting in different assemblies (supercomplex SCI(1)III(2)IV(1) and megacomplex MCI(2)III(2)IV(2)).</text>
</comment>
<keyword evidence="6 12" id="KW-0999">Mitochondrion inner membrane</keyword>